<dbReference type="Gene3D" id="1.10.20.60">
    <property type="entry name" value="Glu-tRNAGln amidotransferase C subunit, N-terminal domain"/>
    <property type="match status" value="1"/>
</dbReference>
<dbReference type="AlphaFoldDB" id="A0A7X0H3Q2"/>
<dbReference type="SUPFAM" id="SSF141000">
    <property type="entry name" value="Glu-tRNAGln amidotransferase C subunit"/>
    <property type="match status" value="1"/>
</dbReference>
<comment type="subunit">
    <text evidence="1">Heterotrimer of A, B and C subunits.</text>
</comment>
<dbReference type="EC" id="6.3.5.-" evidence="1"/>
<dbReference type="GO" id="GO:0006450">
    <property type="term" value="P:regulation of translational fidelity"/>
    <property type="evidence" value="ECO:0007669"/>
    <property type="project" value="InterPro"/>
</dbReference>
<name>A0A7X0H3Q2_9BACT</name>
<dbReference type="InterPro" id="IPR036113">
    <property type="entry name" value="Asp/Glu-ADT_sf_sub_c"/>
</dbReference>
<evidence type="ECO:0000313" key="3">
    <source>
        <dbReference type="Proteomes" id="UP000541810"/>
    </source>
</evidence>
<dbReference type="PANTHER" id="PTHR15004">
    <property type="entry name" value="GLUTAMYL-TRNA(GLN) AMIDOTRANSFERASE SUBUNIT C, MITOCHONDRIAL"/>
    <property type="match status" value="1"/>
</dbReference>
<protein>
    <recommendedName>
        <fullName evidence="1">Aspartyl/glutamyl-tRNA(Asn/Gln) amidotransferase subunit C</fullName>
        <shortName evidence="1">Asp/Glu-ADT subunit C</shortName>
        <ecNumber evidence="1">6.3.5.-</ecNumber>
    </recommendedName>
</protein>
<dbReference type="GO" id="GO:0070681">
    <property type="term" value="P:glutaminyl-tRNAGln biosynthesis via transamidation"/>
    <property type="evidence" value="ECO:0007669"/>
    <property type="project" value="TreeGrafter"/>
</dbReference>
<dbReference type="NCBIfam" id="TIGR00135">
    <property type="entry name" value="gatC"/>
    <property type="match status" value="1"/>
</dbReference>
<dbReference type="GO" id="GO:0016740">
    <property type="term" value="F:transferase activity"/>
    <property type="evidence" value="ECO:0007669"/>
    <property type="project" value="UniProtKB-KW"/>
</dbReference>
<accession>A0A7X0H3Q2</accession>
<dbReference type="GO" id="GO:0050567">
    <property type="term" value="F:glutaminyl-tRNA synthase (glutamine-hydrolyzing) activity"/>
    <property type="evidence" value="ECO:0007669"/>
    <property type="project" value="UniProtKB-UniRule"/>
</dbReference>
<keyword evidence="1" id="KW-0547">Nucleotide-binding</keyword>
<keyword evidence="1 2" id="KW-0436">Ligase</keyword>
<dbReference type="HAMAP" id="MF_00122">
    <property type="entry name" value="GatC"/>
    <property type="match status" value="1"/>
</dbReference>
<dbReference type="InterPro" id="IPR003837">
    <property type="entry name" value="GatC"/>
</dbReference>
<keyword evidence="3" id="KW-1185">Reference proteome</keyword>
<reference evidence="2 3" key="1">
    <citation type="submission" date="2020-08" db="EMBL/GenBank/DDBJ databases">
        <title>Genomic Encyclopedia of Type Strains, Phase IV (KMG-IV): sequencing the most valuable type-strain genomes for metagenomic binning, comparative biology and taxonomic classification.</title>
        <authorList>
            <person name="Goeker M."/>
        </authorList>
    </citation>
    <scope>NUCLEOTIDE SEQUENCE [LARGE SCALE GENOMIC DNA]</scope>
    <source>
        <strain evidence="2 3">DSM 103725</strain>
    </source>
</reference>
<keyword evidence="2" id="KW-0808">Transferase</keyword>
<dbReference type="PANTHER" id="PTHR15004:SF0">
    <property type="entry name" value="GLUTAMYL-TRNA(GLN) AMIDOTRANSFERASE SUBUNIT C, MITOCHONDRIAL"/>
    <property type="match status" value="1"/>
</dbReference>
<comment type="catalytic activity">
    <reaction evidence="1">
        <text>L-aspartyl-tRNA(Asn) + L-glutamine + ATP + H2O = L-asparaginyl-tRNA(Asn) + L-glutamate + ADP + phosphate + 2 H(+)</text>
        <dbReference type="Rhea" id="RHEA:14513"/>
        <dbReference type="Rhea" id="RHEA-COMP:9674"/>
        <dbReference type="Rhea" id="RHEA-COMP:9677"/>
        <dbReference type="ChEBI" id="CHEBI:15377"/>
        <dbReference type="ChEBI" id="CHEBI:15378"/>
        <dbReference type="ChEBI" id="CHEBI:29985"/>
        <dbReference type="ChEBI" id="CHEBI:30616"/>
        <dbReference type="ChEBI" id="CHEBI:43474"/>
        <dbReference type="ChEBI" id="CHEBI:58359"/>
        <dbReference type="ChEBI" id="CHEBI:78515"/>
        <dbReference type="ChEBI" id="CHEBI:78516"/>
        <dbReference type="ChEBI" id="CHEBI:456216"/>
    </reaction>
</comment>
<evidence type="ECO:0000313" key="2">
    <source>
        <dbReference type="EMBL" id="MBB6428497.1"/>
    </source>
</evidence>
<dbReference type="GO" id="GO:0006412">
    <property type="term" value="P:translation"/>
    <property type="evidence" value="ECO:0007669"/>
    <property type="project" value="UniProtKB-UniRule"/>
</dbReference>
<organism evidence="2 3">
    <name type="scientific">Algisphaera agarilytica</name>
    <dbReference type="NCBI Taxonomy" id="1385975"/>
    <lineage>
        <taxon>Bacteria</taxon>
        <taxon>Pseudomonadati</taxon>
        <taxon>Planctomycetota</taxon>
        <taxon>Phycisphaerae</taxon>
        <taxon>Phycisphaerales</taxon>
        <taxon>Phycisphaeraceae</taxon>
        <taxon>Algisphaera</taxon>
    </lineage>
</organism>
<comment type="caution">
    <text evidence="2">The sequence shown here is derived from an EMBL/GenBank/DDBJ whole genome shotgun (WGS) entry which is preliminary data.</text>
</comment>
<gene>
    <name evidence="1" type="primary">gatC</name>
    <name evidence="2" type="ORF">HNQ40_000303</name>
</gene>
<comment type="catalytic activity">
    <reaction evidence="1">
        <text>L-glutamyl-tRNA(Gln) + L-glutamine + ATP + H2O = L-glutaminyl-tRNA(Gln) + L-glutamate + ADP + phosphate + H(+)</text>
        <dbReference type="Rhea" id="RHEA:17521"/>
        <dbReference type="Rhea" id="RHEA-COMP:9681"/>
        <dbReference type="Rhea" id="RHEA-COMP:9684"/>
        <dbReference type="ChEBI" id="CHEBI:15377"/>
        <dbReference type="ChEBI" id="CHEBI:15378"/>
        <dbReference type="ChEBI" id="CHEBI:29985"/>
        <dbReference type="ChEBI" id="CHEBI:30616"/>
        <dbReference type="ChEBI" id="CHEBI:43474"/>
        <dbReference type="ChEBI" id="CHEBI:58359"/>
        <dbReference type="ChEBI" id="CHEBI:78520"/>
        <dbReference type="ChEBI" id="CHEBI:78521"/>
        <dbReference type="ChEBI" id="CHEBI:456216"/>
    </reaction>
</comment>
<dbReference type="Pfam" id="PF02686">
    <property type="entry name" value="GatC"/>
    <property type="match status" value="1"/>
</dbReference>
<sequence>MSQPITEDDVRQVAKLSRLALSDDDIKHFTGQLAAVLDYVGKLNELDVEGVEPLFHPSDHHSVTREDIEQPGLAPDDALANAPARQDNFFKVPKVLGDGGGA</sequence>
<comment type="function">
    <text evidence="1">Allows the formation of correctly charged Asn-tRNA(Asn) or Gln-tRNA(Gln) through the transamidation of misacylated Asp-tRNA(Asn) or Glu-tRNA(Gln) in organisms which lack either or both of asparaginyl-tRNA or glutaminyl-tRNA synthetases. The reaction takes place in the presence of glutamine and ATP through an activated phospho-Asp-tRNA(Asn) or phospho-Glu-tRNA(Gln).</text>
</comment>
<keyword evidence="1" id="KW-0067">ATP-binding</keyword>
<dbReference type="GO" id="GO:0005524">
    <property type="term" value="F:ATP binding"/>
    <property type="evidence" value="ECO:0007669"/>
    <property type="project" value="UniProtKB-KW"/>
</dbReference>
<dbReference type="EMBL" id="JACHGY010000001">
    <property type="protein sequence ID" value="MBB6428497.1"/>
    <property type="molecule type" value="Genomic_DNA"/>
</dbReference>
<dbReference type="RefSeq" id="WP_184675694.1">
    <property type="nucleotide sequence ID" value="NZ_JACHGY010000001.1"/>
</dbReference>
<evidence type="ECO:0000256" key="1">
    <source>
        <dbReference type="HAMAP-Rule" id="MF_00122"/>
    </source>
</evidence>
<comment type="similarity">
    <text evidence="1">Belongs to the GatC family.</text>
</comment>
<proteinExistence type="inferred from homology"/>
<dbReference type="Proteomes" id="UP000541810">
    <property type="component" value="Unassembled WGS sequence"/>
</dbReference>
<keyword evidence="1" id="KW-0648">Protein biosynthesis</keyword>